<dbReference type="InterPro" id="IPR051133">
    <property type="entry name" value="Adapter_Engulfment-Domain"/>
</dbReference>
<evidence type="ECO:0000313" key="3">
    <source>
        <dbReference type="EMBL" id="CAH1158951.1"/>
    </source>
</evidence>
<feature type="compositionally biased region" description="Basic and acidic residues" evidence="2">
    <location>
        <begin position="644"/>
        <end position="659"/>
    </location>
</feature>
<evidence type="ECO:0000256" key="1">
    <source>
        <dbReference type="SAM" id="Coils"/>
    </source>
</evidence>
<evidence type="ECO:0000313" key="4">
    <source>
        <dbReference type="Proteomes" id="UP001153712"/>
    </source>
</evidence>
<feature type="region of interest" description="Disordered" evidence="2">
    <location>
        <begin position="260"/>
        <end position="285"/>
    </location>
</feature>
<feature type="region of interest" description="Disordered" evidence="2">
    <location>
        <begin position="551"/>
        <end position="611"/>
    </location>
</feature>
<dbReference type="EMBL" id="OU900104">
    <property type="protein sequence ID" value="CAH1158951.1"/>
    <property type="molecule type" value="Genomic_DNA"/>
</dbReference>
<feature type="region of interest" description="Disordered" evidence="2">
    <location>
        <begin position="67"/>
        <end position="89"/>
    </location>
</feature>
<dbReference type="Proteomes" id="UP001153712">
    <property type="component" value="Chromosome 11"/>
</dbReference>
<gene>
    <name evidence="3" type="ORF">PHYEVI_LOCUS2145</name>
</gene>
<dbReference type="Gene3D" id="2.30.29.30">
    <property type="entry name" value="Pleckstrin-homology domain (PH domain)/Phosphotyrosine-binding domain (PTB)"/>
    <property type="match status" value="1"/>
</dbReference>
<organism evidence="3 4">
    <name type="scientific">Phyllotreta striolata</name>
    <name type="common">Striped flea beetle</name>
    <name type="synonym">Crioceris striolata</name>
    <dbReference type="NCBI Taxonomy" id="444603"/>
    <lineage>
        <taxon>Eukaryota</taxon>
        <taxon>Metazoa</taxon>
        <taxon>Ecdysozoa</taxon>
        <taxon>Arthropoda</taxon>
        <taxon>Hexapoda</taxon>
        <taxon>Insecta</taxon>
        <taxon>Pterygota</taxon>
        <taxon>Neoptera</taxon>
        <taxon>Endopterygota</taxon>
        <taxon>Coleoptera</taxon>
        <taxon>Polyphaga</taxon>
        <taxon>Cucujiformia</taxon>
        <taxon>Chrysomeloidea</taxon>
        <taxon>Chrysomelidae</taxon>
        <taxon>Galerucinae</taxon>
        <taxon>Alticini</taxon>
        <taxon>Phyllotreta</taxon>
    </lineage>
</organism>
<feature type="region of interest" description="Disordered" evidence="2">
    <location>
        <begin position="623"/>
        <end position="659"/>
    </location>
</feature>
<evidence type="ECO:0008006" key="5">
    <source>
        <dbReference type="Google" id="ProtNLM"/>
    </source>
</evidence>
<keyword evidence="4" id="KW-1185">Reference proteome</keyword>
<proteinExistence type="predicted"/>
<feature type="compositionally biased region" description="Polar residues" evidence="2">
    <location>
        <begin position="629"/>
        <end position="642"/>
    </location>
</feature>
<dbReference type="OrthoDB" id="10030336at2759"/>
<feature type="region of interest" description="Disordered" evidence="2">
    <location>
        <begin position="421"/>
        <end position="449"/>
    </location>
</feature>
<feature type="compositionally biased region" description="Polar residues" evidence="2">
    <location>
        <begin position="576"/>
        <end position="588"/>
    </location>
</feature>
<dbReference type="InterPro" id="IPR011993">
    <property type="entry name" value="PH-like_dom_sf"/>
</dbReference>
<name>A0A9P0GMP4_PHYSR</name>
<dbReference type="PANTHER" id="PTHR11232">
    <property type="entry name" value="PHOSPHOTYROSINE INTERACTION DOMAIN-CONTAINING FAMILY MEMBER"/>
    <property type="match status" value="1"/>
</dbReference>
<feature type="region of interest" description="Disordered" evidence="2">
    <location>
        <begin position="330"/>
        <end position="352"/>
    </location>
</feature>
<dbReference type="PANTHER" id="PTHR11232:SF17">
    <property type="entry name" value="CAPON-LIKE PROTEIN"/>
    <property type="match status" value="1"/>
</dbReference>
<feature type="coiled-coil region" evidence="1">
    <location>
        <begin position="355"/>
        <end position="399"/>
    </location>
</feature>
<sequence>MTNNMLKRAKDDSDALKKKPDVLTKAKLKFFNIGEAFKSNKTLSAADSNQPKRGMVKSNTQVNFEQYYRKSPQIYHNPESRKERKSNLLHKQTSIDSYPIKIKITDENDEVICSATKSNLCLDKLEAPPVAEALALEKPRKKLSFKLPEIVETITNNRKLSIGGLRHRSGSYKNIRDIIEKASAKPQALNRTASFNGVLEKEAGFDDAELESQAMRVVRTVGQAFEVCHKLSINNPENDHLDQDEQDTLTQDLLSDRLSDITSDKPKRDILSEGASDRVSLPPDDCSFRDLDTGKCTRTTGQLDVLPPPPNNVNSKNIILKSAEMYSSPLSDGLTTGSGESGGSLPPPGTALSTHHELQLMREQLEQQTQQTQAALAQLQLAREQLAAEQAARLEAQARTHQLLIHNRELLDHIAALVGHLQGSEKSGQQPTPPHMTMPQQQTPNGTSSSDMYEYADAANSMNFNLPGLPENRSSGSFVPASPLRSSFNPAGNVFNFAYPQSLEAATFENQLLQKLQALNALQPSNPFAYPFSQSVPYLLPNLYSPTLNGNFSLQNPPQKNVFARPFAGGRHSEPRQFNPNYFNQSPPSKKDEYYTKQGSDTYQQKESDSPIYQKIIPKSEAKAEASLRESSPNPLYQTITPRKQGEDSSKAKTQEKCQDRRPFIKPHSQMGTLTTTDADGRLRVVVPVLSNSREDLSESFGNLRTDDRYKSLPRASDKCYYKSSNQQNTLVRHKTK</sequence>
<dbReference type="AlphaFoldDB" id="A0A9P0GMP4"/>
<accession>A0A9P0GMP4</accession>
<feature type="compositionally biased region" description="Basic and acidic residues" evidence="2">
    <location>
        <begin position="260"/>
        <end position="271"/>
    </location>
</feature>
<dbReference type="GO" id="GO:0050998">
    <property type="term" value="F:nitric-oxide synthase binding"/>
    <property type="evidence" value="ECO:0007669"/>
    <property type="project" value="TreeGrafter"/>
</dbReference>
<keyword evidence="1" id="KW-0175">Coiled coil</keyword>
<reference evidence="3" key="1">
    <citation type="submission" date="2022-01" db="EMBL/GenBank/DDBJ databases">
        <authorList>
            <person name="King R."/>
        </authorList>
    </citation>
    <scope>NUCLEOTIDE SEQUENCE</scope>
</reference>
<evidence type="ECO:0000256" key="2">
    <source>
        <dbReference type="SAM" id="MobiDB-lite"/>
    </source>
</evidence>
<protein>
    <recommendedName>
        <fullName evidence="5">Capon-like protein</fullName>
    </recommendedName>
</protein>